<reference evidence="13 14" key="1">
    <citation type="submission" date="2018-11" db="EMBL/GenBank/DDBJ databases">
        <title>Cryobacterium sp. nov., isolated from rhizosphere soil of lettuce.</title>
        <authorList>
            <person name="Wang Y."/>
        </authorList>
    </citation>
    <scope>NUCLEOTIDE SEQUENCE [LARGE SCALE GENOMIC DNA]</scope>
    <source>
        <strain evidence="13 14">NEAU-85</strain>
    </source>
</reference>
<dbReference type="PIRSF" id="PIRSF000463">
    <property type="entry name" value="GlgB"/>
    <property type="match status" value="1"/>
</dbReference>
<evidence type="ECO:0000256" key="4">
    <source>
        <dbReference type="ARBA" id="ARBA00022600"/>
    </source>
</evidence>
<dbReference type="InterPro" id="IPR014756">
    <property type="entry name" value="Ig_E-set"/>
</dbReference>
<evidence type="ECO:0000256" key="5">
    <source>
        <dbReference type="ARBA" id="ARBA00022676"/>
    </source>
</evidence>
<name>A0A3M8L2P3_9MICO</name>
<keyword evidence="14" id="KW-1185">Reference proteome</keyword>
<dbReference type="GO" id="GO:0004553">
    <property type="term" value="F:hydrolase activity, hydrolyzing O-glycosyl compounds"/>
    <property type="evidence" value="ECO:0007669"/>
    <property type="project" value="InterPro"/>
</dbReference>
<feature type="region of interest" description="Disordered" evidence="11">
    <location>
        <begin position="1"/>
        <end position="26"/>
    </location>
</feature>
<keyword evidence="5 9" id="KW-0328">Glycosyltransferase</keyword>
<dbReference type="FunFam" id="3.20.20.80:FF:000003">
    <property type="entry name" value="1,4-alpha-glucan branching enzyme GlgB"/>
    <property type="match status" value="1"/>
</dbReference>
<comment type="caution">
    <text evidence="13">The sequence shown here is derived from an EMBL/GenBank/DDBJ whole genome shotgun (WGS) entry which is preliminary data.</text>
</comment>
<dbReference type="NCBIfam" id="NF003811">
    <property type="entry name" value="PRK05402.1"/>
    <property type="match status" value="1"/>
</dbReference>
<evidence type="ECO:0000313" key="13">
    <source>
        <dbReference type="EMBL" id="RNE59169.1"/>
    </source>
</evidence>
<dbReference type="EMBL" id="RDSR01000019">
    <property type="protein sequence ID" value="RNE59169.1"/>
    <property type="molecule type" value="Genomic_DNA"/>
</dbReference>
<feature type="active site" description="Proton donor" evidence="9 10">
    <location>
        <position position="489"/>
    </location>
</feature>
<evidence type="ECO:0000256" key="3">
    <source>
        <dbReference type="ARBA" id="ARBA00009000"/>
    </source>
</evidence>
<dbReference type="GO" id="GO:0005978">
    <property type="term" value="P:glycogen biosynthetic process"/>
    <property type="evidence" value="ECO:0007669"/>
    <property type="project" value="UniProtKB-UniRule"/>
</dbReference>
<dbReference type="InterPro" id="IPR044143">
    <property type="entry name" value="GlgB_N_E_set_prok"/>
</dbReference>
<sequence length="784" mass="87149">MTPKTPDTPSTPSKPGLLRRRSAPPVDPAVLPEISDVALETIGAGSHYDPHSVLGQHLVDVPGRDPVVVIRALRPFASGVTAVLESGERVELHHLGHGIWQGVSTAGISDYLLEAHYDGAPAWVIDDPYRYAPTLGELDLHLLGEGRHEQLWDVLGSHYGEQPSVNGRTTGTSFAVWAPHAQSVRVIGDFNRWNGVLHSMRTMGSTGVWELFVPGLEPGSKYKYEILSQDGRWLQKADPLARYTELPPGQASVVGQSGYDWQDDAWLARRAATDPHNAPMSIYEMHLGSWRPGLGYREVAEQLIGYLQELAYTHVEFMPLAEHPFGGSWGYQVTGYYAPTSRFGHPDDLRYLIDRLHQAGIGVIMDWVPGHFPKDDWALARFDGQALYEHPDPRRGEQMDWGTYIFDFGQPQVRNFLVANALYWLEEFHIDGLRVDAVASMLYLDYSRNEGEWLPNIHGGRENLEAISLLQEVTATSYRRNPGTVVIAEESTSWPGVTAPTSAGGLGFGLKWNMGWMHDSLQYMQVDPMYRAHHHNQITFSFVYAFSENYVLPISHDEVVHGKGSLVSKMPGDPWKQLANVRVYLAFMWSHPGKQLLFMGQEFGQRSEWSEERGLDWWTLDQPAHRGLFHLVAQLNRLYVANPALWDRDNTPEGFEMIDGGAANANVVTFLRKDTNGHPIACLFNFSGQPHDHYRVGLPHTGRWEEILNTDAAEYGGSGVGNLGGVDSVAEPWDGRPASAALTLPPLGALWLRYAADDTPATTADASVTEPGTASGKRAARRAH</sequence>
<organism evidence="13 14">
    <name type="scientific">Cryobacterium tepidiphilum</name>
    <dbReference type="NCBI Taxonomy" id="2486026"/>
    <lineage>
        <taxon>Bacteria</taxon>
        <taxon>Bacillati</taxon>
        <taxon>Actinomycetota</taxon>
        <taxon>Actinomycetes</taxon>
        <taxon>Micrococcales</taxon>
        <taxon>Microbacteriaceae</taxon>
        <taxon>Cryobacterium</taxon>
    </lineage>
</organism>
<dbReference type="FunFam" id="2.60.40.1180:FF:000002">
    <property type="entry name" value="1,4-alpha-glucan branching enzyme GlgB"/>
    <property type="match status" value="1"/>
</dbReference>
<evidence type="ECO:0000256" key="8">
    <source>
        <dbReference type="ARBA" id="ARBA00023277"/>
    </source>
</evidence>
<dbReference type="Gene3D" id="2.60.40.10">
    <property type="entry name" value="Immunoglobulins"/>
    <property type="match status" value="2"/>
</dbReference>
<dbReference type="PANTHER" id="PTHR43651:SF3">
    <property type="entry name" value="1,4-ALPHA-GLUCAN-BRANCHING ENZYME"/>
    <property type="match status" value="1"/>
</dbReference>
<accession>A0A3M8L2P3</accession>
<comment type="catalytic activity">
    <reaction evidence="1 9">
        <text>Transfers a segment of a (1-&gt;4)-alpha-D-glucan chain to a primary hydroxy group in a similar glucan chain.</text>
        <dbReference type="EC" id="2.4.1.18"/>
    </reaction>
</comment>
<dbReference type="RefSeq" id="WP_123046361.1">
    <property type="nucleotide sequence ID" value="NZ_RDSR01000019.1"/>
</dbReference>
<comment type="subunit">
    <text evidence="9">Monomer.</text>
</comment>
<protein>
    <recommendedName>
        <fullName evidence="9">1,4-alpha-glucan branching enzyme GlgB</fullName>
        <ecNumber evidence="9">2.4.1.18</ecNumber>
    </recommendedName>
    <alternativeName>
        <fullName evidence="9">1,4-alpha-D-glucan:1,4-alpha-D-glucan 6-glucosyl-transferase</fullName>
    </alternativeName>
    <alternativeName>
        <fullName evidence="9">Alpha-(1-&gt;4)-glucan branching enzyme</fullName>
    </alternativeName>
    <alternativeName>
        <fullName evidence="9">Glycogen branching enzyme</fullName>
        <shortName evidence="9">BE</shortName>
    </alternativeName>
</protein>
<dbReference type="InterPro" id="IPR004193">
    <property type="entry name" value="Glyco_hydro_13_N"/>
</dbReference>
<feature type="region of interest" description="Disordered" evidence="11">
    <location>
        <begin position="761"/>
        <end position="784"/>
    </location>
</feature>
<evidence type="ECO:0000256" key="1">
    <source>
        <dbReference type="ARBA" id="ARBA00000826"/>
    </source>
</evidence>
<evidence type="ECO:0000256" key="10">
    <source>
        <dbReference type="PIRSR" id="PIRSR000463-1"/>
    </source>
</evidence>
<evidence type="ECO:0000259" key="12">
    <source>
        <dbReference type="SMART" id="SM00642"/>
    </source>
</evidence>
<dbReference type="OrthoDB" id="9800174at2"/>
<dbReference type="PANTHER" id="PTHR43651">
    <property type="entry name" value="1,4-ALPHA-GLUCAN-BRANCHING ENZYME"/>
    <property type="match status" value="1"/>
</dbReference>
<keyword evidence="7 9" id="KW-0320">Glycogen biosynthesis</keyword>
<keyword evidence="4 9" id="KW-0321">Glycogen metabolism</keyword>
<comment type="similarity">
    <text evidence="3 9">Belongs to the glycosyl hydrolase 13 family. GlgB subfamily.</text>
</comment>
<dbReference type="SUPFAM" id="SSF51445">
    <property type="entry name" value="(Trans)glycosidases"/>
    <property type="match status" value="1"/>
</dbReference>
<dbReference type="CDD" id="cd02855">
    <property type="entry name" value="E_set_GBE_prok_N"/>
    <property type="match status" value="1"/>
</dbReference>
<dbReference type="InterPro" id="IPR006407">
    <property type="entry name" value="GlgB"/>
</dbReference>
<dbReference type="Proteomes" id="UP000279859">
    <property type="component" value="Unassembled WGS sequence"/>
</dbReference>
<evidence type="ECO:0000256" key="7">
    <source>
        <dbReference type="ARBA" id="ARBA00023056"/>
    </source>
</evidence>
<comment type="pathway">
    <text evidence="2 9">Glycan biosynthesis; glycogen biosynthesis.</text>
</comment>
<evidence type="ECO:0000256" key="6">
    <source>
        <dbReference type="ARBA" id="ARBA00022679"/>
    </source>
</evidence>
<dbReference type="InterPro" id="IPR054169">
    <property type="entry name" value="GlgB_N"/>
</dbReference>
<proteinExistence type="inferred from homology"/>
<dbReference type="CDD" id="cd11322">
    <property type="entry name" value="AmyAc_Glg_BE"/>
    <property type="match status" value="1"/>
</dbReference>
<dbReference type="GO" id="GO:0005829">
    <property type="term" value="C:cytosol"/>
    <property type="evidence" value="ECO:0007669"/>
    <property type="project" value="TreeGrafter"/>
</dbReference>
<keyword evidence="6 9" id="KW-0808">Transferase</keyword>
<dbReference type="InterPro" id="IPR006048">
    <property type="entry name" value="A-amylase/branching_C"/>
</dbReference>
<dbReference type="Pfam" id="PF02806">
    <property type="entry name" value="Alpha-amylase_C"/>
    <property type="match status" value="1"/>
</dbReference>
<keyword evidence="8 9" id="KW-0119">Carbohydrate metabolism</keyword>
<evidence type="ECO:0000256" key="11">
    <source>
        <dbReference type="SAM" id="MobiDB-lite"/>
    </source>
</evidence>
<dbReference type="InterPro" id="IPR006047">
    <property type="entry name" value="GH13_cat_dom"/>
</dbReference>
<dbReference type="FunFam" id="2.60.40.10:FF:000169">
    <property type="entry name" value="1,4-alpha-glucan branching enzyme GlgB"/>
    <property type="match status" value="1"/>
</dbReference>
<dbReference type="NCBIfam" id="NF008967">
    <property type="entry name" value="PRK12313.1"/>
    <property type="match status" value="1"/>
</dbReference>
<evidence type="ECO:0000313" key="14">
    <source>
        <dbReference type="Proteomes" id="UP000279859"/>
    </source>
</evidence>
<feature type="active site" description="Nucleophile" evidence="9 10">
    <location>
        <position position="436"/>
    </location>
</feature>
<feature type="domain" description="Glycosyl hydrolase family 13 catalytic" evidence="12">
    <location>
        <begin position="284"/>
        <end position="630"/>
    </location>
</feature>
<dbReference type="InterPro" id="IPR013783">
    <property type="entry name" value="Ig-like_fold"/>
</dbReference>
<dbReference type="GO" id="GO:0003844">
    <property type="term" value="F:1,4-alpha-glucan branching enzyme activity"/>
    <property type="evidence" value="ECO:0007669"/>
    <property type="project" value="UniProtKB-UniRule"/>
</dbReference>
<comment type="function">
    <text evidence="9">Catalyzes the formation of the alpha-1,6-glucosidic linkages in glycogen by scission of a 1,4-alpha-linked oligosaccharide from growing alpha-1,4-glucan chains and the subsequent attachment of the oligosaccharide to the alpha-1,6 position.</text>
</comment>
<dbReference type="GO" id="GO:0043169">
    <property type="term" value="F:cation binding"/>
    <property type="evidence" value="ECO:0007669"/>
    <property type="project" value="InterPro"/>
</dbReference>
<dbReference type="SUPFAM" id="SSF51011">
    <property type="entry name" value="Glycosyl hydrolase domain"/>
    <property type="match status" value="1"/>
</dbReference>
<dbReference type="NCBIfam" id="TIGR01515">
    <property type="entry name" value="branching_enzym"/>
    <property type="match status" value="1"/>
</dbReference>
<evidence type="ECO:0000256" key="2">
    <source>
        <dbReference type="ARBA" id="ARBA00004964"/>
    </source>
</evidence>
<gene>
    <name evidence="9 13" type="primary">glgB</name>
    <name evidence="13" type="ORF">EEJ31_11140</name>
</gene>
<dbReference type="Gene3D" id="3.20.20.80">
    <property type="entry name" value="Glycosidases"/>
    <property type="match status" value="1"/>
</dbReference>
<dbReference type="Pfam" id="PF00128">
    <property type="entry name" value="Alpha-amylase"/>
    <property type="match status" value="1"/>
</dbReference>
<dbReference type="AlphaFoldDB" id="A0A3M8L2P3"/>
<dbReference type="Pfam" id="PF22019">
    <property type="entry name" value="GlgB_N"/>
    <property type="match status" value="1"/>
</dbReference>
<dbReference type="EC" id="2.4.1.18" evidence="9"/>
<dbReference type="SMART" id="SM00642">
    <property type="entry name" value="Aamy"/>
    <property type="match status" value="1"/>
</dbReference>
<dbReference type="HAMAP" id="MF_00685">
    <property type="entry name" value="GlgB"/>
    <property type="match status" value="1"/>
</dbReference>
<evidence type="ECO:0000256" key="9">
    <source>
        <dbReference type="HAMAP-Rule" id="MF_00685"/>
    </source>
</evidence>
<dbReference type="InterPro" id="IPR037439">
    <property type="entry name" value="Branching_enzy"/>
</dbReference>
<dbReference type="InterPro" id="IPR013780">
    <property type="entry name" value="Glyco_hydro_b"/>
</dbReference>
<dbReference type="UniPathway" id="UPA00164"/>
<dbReference type="Pfam" id="PF02922">
    <property type="entry name" value="CBM_48"/>
    <property type="match status" value="1"/>
</dbReference>
<dbReference type="InterPro" id="IPR017853">
    <property type="entry name" value="GH"/>
</dbReference>
<dbReference type="Gene3D" id="2.60.40.1180">
    <property type="entry name" value="Golgi alpha-mannosidase II"/>
    <property type="match status" value="1"/>
</dbReference>
<feature type="compositionally biased region" description="Low complexity" evidence="11">
    <location>
        <begin position="1"/>
        <end position="15"/>
    </location>
</feature>
<dbReference type="SUPFAM" id="SSF81296">
    <property type="entry name" value="E set domains"/>
    <property type="match status" value="2"/>
</dbReference>